<accession>A0ACB8RRF7</accession>
<dbReference type="Proteomes" id="UP000814033">
    <property type="component" value="Unassembled WGS sequence"/>
</dbReference>
<reference evidence="1" key="2">
    <citation type="journal article" date="2022" name="New Phytol.">
        <title>Evolutionary transition to the ectomycorrhizal habit in the genomes of a hyperdiverse lineage of mushroom-forming fungi.</title>
        <authorList>
            <person name="Looney B."/>
            <person name="Miyauchi S."/>
            <person name="Morin E."/>
            <person name="Drula E."/>
            <person name="Courty P.E."/>
            <person name="Kohler A."/>
            <person name="Kuo A."/>
            <person name="LaButti K."/>
            <person name="Pangilinan J."/>
            <person name="Lipzen A."/>
            <person name="Riley R."/>
            <person name="Andreopoulos W."/>
            <person name="He G."/>
            <person name="Johnson J."/>
            <person name="Nolan M."/>
            <person name="Tritt A."/>
            <person name="Barry K.W."/>
            <person name="Grigoriev I.V."/>
            <person name="Nagy L.G."/>
            <person name="Hibbett D."/>
            <person name="Henrissat B."/>
            <person name="Matheny P.B."/>
            <person name="Labbe J."/>
            <person name="Martin F.M."/>
        </authorList>
    </citation>
    <scope>NUCLEOTIDE SEQUENCE</scope>
    <source>
        <strain evidence="1">FP105234-sp</strain>
    </source>
</reference>
<dbReference type="EMBL" id="MU275923">
    <property type="protein sequence ID" value="KAI0046540.1"/>
    <property type="molecule type" value="Genomic_DNA"/>
</dbReference>
<gene>
    <name evidence="1" type="ORF">FA95DRAFT_1560000</name>
</gene>
<evidence type="ECO:0000313" key="2">
    <source>
        <dbReference type="Proteomes" id="UP000814033"/>
    </source>
</evidence>
<keyword evidence="2" id="KW-1185">Reference proteome</keyword>
<organism evidence="1 2">
    <name type="scientific">Auriscalpium vulgare</name>
    <dbReference type="NCBI Taxonomy" id="40419"/>
    <lineage>
        <taxon>Eukaryota</taxon>
        <taxon>Fungi</taxon>
        <taxon>Dikarya</taxon>
        <taxon>Basidiomycota</taxon>
        <taxon>Agaricomycotina</taxon>
        <taxon>Agaricomycetes</taxon>
        <taxon>Russulales</taxon>
        <taxon>Auriscalpiaceae</taxon>
        <taxon>Auriscalpium</taxon>
    </lineage>
</organism>
<reference evidence="1" key="1">
    <citation type="submission" date="2021-02" db="EMBL/GenBank/DDBJ databases">
        <authorList>
            <consortium name="DOE Joint Genome Institute"/>
            <person name="Ahrendt S."/>
            <person name="Looney B.P."/>
            <person name="Miyauchi S."/>
            <person name="Morin E."/>
            <person name="Drula E."/>
            <person name="Courty P.E."/>
            <person name="Chicoki N."/>
            <person name="Fauchery L."/>
            <person name="Kohler A."/>
            <person name="Kuo A."/>
            <person name="Labutti K."/>
            <person name="Pangilinan J."/>
            <person name="Lipzen A."/>
            <person name="Riley R."/>
            <person name="Andreopoulos W."/>
            <person name="He G."/>
            <person name="Johnson J."/>
            <person name="Barry K.W."/>
            <person name="Grigoriev I.V."/>
            <person name="Nagy L."/>
            <person name="Hibbett D."/>
            <person name="Henrissat B."/>
            <person name="Matheny P.B."/>
            <person name="Labbe J."/>
            <person name="Martin F."/>
        </authorList>
    </citation>
    <scope>NUCLEOTIDE SEQUENCE</scope>
    <source>
        <strain evidence="1">FP105234-sp</strain>
    </source>
</reference>
<sequence length="490" mass="55443">MPKFLKRPVPKLPKRPDGVSEENYLCEILAVLNSCAEQDRRHYSDSGDRTSDEEKEVKVLDIICAYLANTDQDKGDVVAATLDPEHNNHLFLARNGPPTVNQRAAADHLFRTVRTAQRPTDILLFLVAYPSRFRKILKKLHSNLTGLVEELLGVFENMTPTPTMSPVTELAYQSVAEEMRPGSQDPQPSLKDVLQYALDKLVELSEQGREGSSYRFSWSADRLLSFCGCAAVLAAWLHQDKNEQHHKNYARLRRQLAKIEAYMTGSTALFQSEDRQSFTWSWIVEGEVYRADIPHETSQRASATVFSPSFAASVKALAPGVKLKQGKTVTEPRNSPWLPNNPANFNLASHAEHPDVLCRSLVSSPCPRMETHRLQQAQLRRLPQDHHVLQRQGSPGLGQGGAAGVADERHARKVVRYLETAERRRMPRRRPPDVRSRSQTTCLKSDSALLLQRSATRLRFRRVRIEHGLKRLLDGSILGEFRPYFFEGEV</sequence>
<evidence type="ECO:0000313" key="1">
    <source>
        <dbReference type="EMBL" id="KAI0046540.1"/>
    </source>
</evidence>
<protein>
    <submittedName>
        <fullName evidence="1">Uncharacterized protein</fullName>
    </submittedName>
</protein>
<proteinExistence type="predicted"/>
<comment type="caution">
    <text evidence="1">The sequence shown here is derived from an EMBL/GenBank/DDBJ whole genome shotgun (WGS) entry which is preliminary data.</text>
</comment>
<name>A0ACB8RRF7_9AGAM</name>